<dbReference type="CDD" id="cd03809">
    <property type="entry name" value="GT4_MtfB-like"/>
    <property type="match status" value="1"/>
</dbReference>
<comment type="caution">
    <text evidence="4">The sequence shown here is derived from an EMBL/GenBank/DDBJ whole genome shotgun (WGS) entry which is preliminary data.</text>
</comment>
<evidence type="ECO:0000256" key="1">
    <source>
        <dbReference type="ARBA" id="ARBA00022679"/>
    </source>
</evidence>
<dbReference type="SUPFAM" id="SSF53756">
    <property type="entry name" value="UDP-Glycosyltransferase/glycogen phosphorylase"/>
    <property type="match status" value="1"/>
</dbReference>
<dbReference type="EMBL" id="LBWA01000018">
    <property type="protein sequence ID" value="KKQ97087.1"/>
    <property type="molecule type" value="Genomic_DNA"/>
</dbReference>
<name>A0A0G0M1G0_9BACT</name>
<dbReference type="AlphaFoldDB" id="A0A0G0M1G0"/>
<evidence type="ECO:0000313" key="4">
    <source>
        <dbReference type="EMBL" id="KKQ97087.1"/>
    </source>
</evidence>
<dbReference type="Pfam" id="PF00534">
    <property type="entry name" value="Glycos_transf_1"/>
    <property type="match status" value="1"/>
</dbReference>
<gene>
    <name evidence="4" type="ORF">UT23_C0018G0007</name>
</gene>
<feature type="domain" description="Glycosyl transferase family 1" evidence="2">
    <location>
        <begin position="205"/>
        <end position="332"/>
    </location>
</feature>
<evidence type="ECO:0000259" key="2">
    <source>
        <dbReference type="Pfam" id="PF00534"/>
    </source>
</evidence>
<accession>A0A0G0M1G0</accession>
<dbReference type="GO" id="GO:0016757">
    <property type="term" value="F:glycosyltransferase activity"/>
    <property type="evidence" value="ECO:0007669"/>
    <property type="project" value="InterPro"/>
</dbReference>
<proteinExistence type="predicted"/>
<dbReference type="Pfam" id="PF13439">
    <property type="entry name" value="Glyco_transf_4"/>
    <property type="match status" value="1"/>
</dbReference>
<sequence>MKIAIDVSQVVYGTGVSVYTKLLCENLLRFDDKNDYILFGGSLRQMGTLKAFFNSLKGNFTDKVFPFPPTLAAIVWNRLHILPVERLVGEVDVFHSSDWTQPPSKAFKVTTVHDLFPLLFPKLTHPKIVKTHLARLKWVINEVDVIIVPSETTKNDIMRLNVETDRIVVIPEAPDQAFKRTTQVEIEKVKRKYQISGSYLLSIGVNPRKNTQRIVRAFEKVRPGMDMKLIIVGHPFMKIEPTRGVKILGHVASSDLPALYSGSKALLYPSLYEGFGFPILEAFACETPVVTSKVGTMQELGHGAAVLVDPEDVDSISEGVKSAIKDREDLVKKGKEKVKEFSWTRVSESTIKVYQRAGSKLK</sequence>
<dbReference type="Proteomes" id="UP000034325">
    <property type="component" value="Unassembled WGS sequence"/>
</dbReference>
<dbReference type="Gene3D" id="3.40.50.2000">
    <property type="entry name" value="Glycogen Phosphorylase B"/>
    <property type="match status" value="2"/>
</dbReference>
<feature type="domain" description="Glycosyltransferase subfamily 4-like N-terminal" evidence="3">
    <location>
        <begin position="15"/>
        <end position="171"/>
    </location>
</feature>
<dbReference type="InterPro" id="IPR001296">
    <property type="entry name" value="Glyco_trans_1"/>
</dbReference>
<dbReference type="GO" id="GO:0009103">
    <property type="term" value="P:lipopolysaccharide biosynthetic process"/>
    <property type="evidence" value="ECO:0007669"/>
    <property type="project" value="TreeGrafter"/>
</dbReference>
<reference evidence="4 5" key="1">
    <citation type="journal article" date="2015" name="Nature">
        <title>rRNA introns, odd ribosomes, and small enigmatic genomes across a large radiation of phyla.</title>
        <authorList>
            <person name="Brown C.T."/>
            <person name="Hug L.A."/>
            <person name="Thomas B.C."/>
            <person name="Sharon I."/>
            <person name="Castelle C.J."/>
            <person name="Singh A."/>
            <person name="Wilkins M.J."/>
            <person name="Williams K.H."/>
            <person name="Banfield J.F."/>
        </authorList>
    </citation>
    <scope>NUCLEOTIDE SEQUENCE [LARGE SCALE GENOMIC DNA]</scope>
</reference>
<dbReference type="PANTHER" id="PTHR46401:SF2">
    <property type="entry name" value="GLYCOSYLTRANSFERASE WBBK-RELATED"/>
    <property type="match status" value="1"/>
</dbReference>
<dbReference type="PANTHER" id="PTHR46401">
    <property type="entry name" value="GLYCOSYLTRANSFERASE WBBK-RELATED"/>
    <property type="match status" value="1"/>
</dbReference>
<protein>
    <submittedName>
        <fullName evidence="4">Glycosyl transferase group 1</fullName>
    </submittedName>
</protein>
<evidence type="ECO:0000259" key="3">
    <source>
        <dbReference type="Pfam" id="PF13439"/>
    </source>
</evidence>
<evidence type="ECO:0000313" key="5">
    <source>
        <dbReference type="Proteomes" id="UP000034325"/>
    </source>
</evidence>
<dbReference type="InterPro" id="IPR028098">
    <property type="entry name" value="Glyco_trans_4-like_N"/>
</dbReference>
<organism evidence="4 5">
    <name type="scientific">Candidatus Woesebacteria bacterium GW2011_GWA1_39_12</name>
    <dbReference type="NCBI Taxonomy" id="1618549"/>
    <lineage>
        <taxon>Bacteria</taxon>
        <taxon>Candidatus Woeseibacteriota</taxon>
    </lineage>
</organism>
<keyword evidence="1 4" id="KW-0808">Transferase</keyword>